<evidence type="ECO:0000256" key="8">
    <source>
        <dbReference type="ARBA" id="ARBA00023303"/>
    </source>
</evidence>
<dbReference type="PANTHER" id="PTHR45638:SF11">
    <property type="entry name" value="CYCLIC NUCLEOTIDE-GATED CATION CHANNEL SUBUNIT A"/>
    <property type="match status" value="1"/>
</dbReference>
<evidence type="ECO:0000256" key="10">
    <source>
        <dbReference type="SAM" id="Phobius"/>
    </source>
</evidence>
<name>A0A9W7FTI3_9STRA</name>
<feature type="compositionally biased region" description="Acidic residues" evidence="9">
    <location>
        <begin position="880"/>
        <end position="891"/>
    </location>
</feature>
<dbReference type="Pfam" id="PF00027">
    <property type="entry name" value="cNMP_binding"/>
    <property type="match status" value="1"/>
</dbReference>
<keyword evidence="6 10" id="KW-0472">Membrane</keyword>
<reference evidence="13" key="1">
    <citation type="journal article" date="2023" name="Commun. Biol.">
        <title>Genome analysis of Parmales, the sister group of diatoms, reveals the evolutionary specialization of diatoms from phago-mixotrophs to photoautotrophs.</title>
        <authorList>
            <person name="Ban H."/>
            <person name="Sato S."/>
            <person name="Yoshikawa S."/>
            <person name="Yamada K."/>
            <person name="Nakamura Y."/>
            <person name="Ichinomiya M."/>
            <person name="Sato N."/>
            <person name="Blanc-Mathieu R."/>
            <person name="Endo H."/>
            <person name="Kuwata A."/>
            <person name="Ogata H."/>
        </authorList>
    </citation>
    <scope>NUCLEOTIDE SEQUENCE [LARGE SCALE GENOMIC DNA]</scope>
    <source>
        <strain evidence="13">NIES 3700</strain>
    </source>
</reference>
<comment type="caution">
    <text evidence="12">The sequence shown here is derived from an EMBL/GenBank/DDBJ whole genome shotgun (WGS) entry which is preliminary data.</text>
</comment>
<dbReference type="InterPro" id="IPR018490">
    <property type="entry name" value="cNMP-bd_dom_sf"/>
</dbReference>
<evidence type="ECO:0000313" key="13">
    <source>
        <dbReference type="Proteomes" id="UP001165122"/>
    </source>
</evidence>
<dbReference type="GO" id="GO:0005249">
    <property type="term" value="F:voltage-gated potassium channel activity"/>
    <property type="evidence" value="ECO:0007669"/>
    <property type="project" value="InterPro"/>
</dbReference>
<keyword evidence="2" id="KW-0813">Transport</keyword>
<dbReference type="Gene3D" id="2.60.120.10">
    <property type="entry name" value="Jelly Rolls"/>
    <property type="match status" value="2"/>
</dbReference>
<feature type="compositionally biased region" description="Polar residues" evidence="9">
    <location>
        <begin position="61"/>
        <end position="70"/>
    </location>
</feature>
<keyword evidence="13" id="KW-1185">Reference proteome</keyword>
<evidence type="ECO:0000313" key="12">
    <source>
        <dbReference type="EMBL" id="GMI17740.1"/>
    </source>
</evidence>
<dbReference type="InterPro" id="IPR003938">
    <property type="entry name" value="K_chnl_volt-dep_EAG/ELK/ERG"/>
</dbReference>
<keyword evidence="4 10" id="KW-1133">Transmembrane helix</keyword>
<feature type="region of interest" description="Disordered" evidence="9">
    <location>
        <begin position="664"/>
        <end position="761"/>
    </location>
</feature>
<dbReference type="InterPro" id="IPR050866">
    <property type="entry name" value="CNG_cation_channel"/>
</dbReference>
<feature type="compositionally biased region" description="Gly residues" evidence="9">
    <location>
        <begin position="714"/>
        <end position="736"/>
    </location>
</feature>
<dbReference type="InterPro" id="IPR000595">
    <property type="entry name" value="cNMP-bd_dom"/>
</dbReference>
<gene>
    <name evidence="12" type="ORF">TrLO_g14843</name>
</gene>
<dbReference type="GO" id="GO:0044877">
    <property type="term" value="F:protein-containing complex binding"/>
    <property type="evidence" value="ECO:0007669"/>
    <property type="project" value="TreeGrafter"/>
</dbReference>
<dbReference type="InterPro" id="IPR005821">
    <property type="entry name" value="Ion_trans_dom"/>
</dbReference>
<dbReference type="CDD" id="cd00038">
    <property type="entry name" value="CAP_ED"/>
    <property type="match status" value="2"/>
</dbReference>
<feature type="transmembrane region" description="Helical" evidence="10">
    <location>
        <begin position="184"/>
        <end position="209"/>
    </location>
</feature>
<feature type="region of interest" description="Disordered" evidence="9">
    <location>
        <begin position="58"/>
        <end position="79"/>
    </location>
</feature>
<dbReference type="PROSITE" id="PS00889">
    <property type="entry name" value="CNMP_BINDING_2"/>
    <property type="match status" value="1"/>
</dbReference>
<keyword evidence="7" id="KW-1071">Ligand-gated ion channel</keyword>
<feature type="compositionally biased region" description="Basic and acidic residues" evidence="9">
    <location>
        <begin position="738"/>
        <end position="760"/>
    </location>
</feature>
<feature type="transmembrane region" description="Helical" evidence="10">
    <location>
        <begin position="354"/>
        <end position="375"/>
    </location>
</feature>
<dbReference type="SUPFAM" id="SSF51206">
    <property type="entry name" value="cAMP-binding domain-like"/>
    <property type="match status" value="1"/>
</dbReference>
<evidence type="ECO:0000256" key="3">
    <source>
        <dbReference type="ARBA" id="ARBA00022692"/>
    </source>
</evidence>
<feature type="domain" description="Cyclic nucleotide-binding" evidence="11">
    <location>
        <begin position="564"/>
        <end position="612"/>
    </location>
</feature>
<comment type="subcellular location">
    <subcellularLocation>
        <location evidence="1">Membrane</location>
        <topology evidence="1">Multi-pass membrane protein</topology>
    </subcellularLocation>
</comment>
<dbReference type="InterPro" id="IPR018488">
    <property type="entry name" value="cNMP-bd_CS"/>
</dbReference>
<keyword evidence="5" id="KW-0406">Ion transport</keyword>
<dbReference type="PRINTS" id="PR01463">
    <property type="entry name" value="EAGCHANLFMLY"/>
</dbReference>
<feature type="domain" description="Cyclic nucleotide-binding" evidence="11">
    <location>
        <begin position="789"/>
        <end position="838"/>
    </location>
</feature>
<dbReference type="GO" id="GO:0016020">
    <property type="term" value="C:membrane"/>
    <property type="evidence" value="ECO:0007669"/>
    <property type="project" value="UniProtKB-SubCell"/>
</dbReference>
<evidence type="ECO:0000256" key="7">
    <source>
        <dbReference type="ARBA" id="ARBA00023286"/>
    </source>
</evidence>
<protein>
    <recommendedName>
        <fullName evidence="11">Cyclic nucleotide-binding domain-containing protein</fullName>
    </recommendedName>
</protein>
<dbReference type="PROSITE" id="PS50042">
    <property type="entry name" value="CNMP_BINDING_3"/>
    <property type="match status" value="2"/>
</dbReference>
<evidence type="ECO:0000256" key="4">
    <source>
        <dbReference type="ARBA" id="ARBA00022989"/>
    </source>
</evidence>
<accession>A0A9W7FTI3</accession>
<dbReference type="PROSITE" id="PS00888">
    <property type="entry name" value="CNMP_BINDING_1"/>
    <property type="match status" value="1"/>
</dbReference>
<organism evidence="12 13">
    <name type="scientific">Triparma laevis f. longispina</name>
    <dbReference type="NCBI Taxonomy" id="1714387"/>
    <lineage>
        <taxon>Eukaryota</taxon>
        <taxon>Sar</taxon>
        <taxon>Stramenopiles</taxon>
        <taxon>Ochrophyta</taxon>
        <taxon>Bolidophyceae</taxon>
        <taxon>Parmales</taxon>
        <taxon>Triparmaceae</taxon>
        <taxon>Triparma</taxon>
    </lineage>
</organism>
<feature type="transmembrane region" description="Helical" evidence="10">
    <location>
        <begin position="430"/>
        <end position="450"/>
    </location>
</feature>
<dbReference type="InterPro" id="IPR014710">
    <property type="entry name" value="RmlC-like_jellyroll"/>
</dbReference>
<dbReference type="GO" id="GO:0005221">
    <property type="term" value="F:intracellularly cyclic nucleotide-activated monoatomic cation channel activity"/>
    <property type="evidence" value="ECO:0007669"/>
    <property type="project" value="InterPro"/>
</dbReference>
<evidence type="ECO:0000256" key="5">
    <source>
        <dbReference type="ARBA" id="ARBA00023065"/>
    </source>
</evidence>
<feature type="compositionally biased region" description="Basic and acidic residues" evidence="9">
    <location>
        <begin position="115"/>
        <end position="130"/>
    </location>
</feature>
<dbReference type="EMBL" id="BRXW01000304">
    <property type="protein sequence ID" value="GMI17740.1"/>
    <property type="molecule type" value="Genomic_DNA"/>
</dbReference>
<evidence type="ECO:0000256" key="1">
    <source>
        <dbReference type="ARBA" id="ARBA00004141"/>
    </source>
</evidence>
<dbReference type="Gene3D" id="1.10.287.70">
    <property type="match status" value="1"/>
</dbReference>
<dbReference type="OrthoDB" id="421226at2759"/>
<feature type="region of interest" description="Disordered" evidence="9">
    <location>
        <begin position="983"/>
        <end position="1023"/>
    </location>
</feature>
<dbReference type="Pfam" id="PF00520">
    <property type="entry name" value="Ion_trans"/>
    <property type="match status" value="1"/>
</dbReference>
<feature type="region of interest" description="Disordered" evidence="9">
    <location>
        <begin position="105"/>
        <end position="130"/>
    </location>
</feature>
<dbReference type="Proteomes" id="UP001165122">
    <property type="component" value="Unassembled WGS sequence"/>
</dbReference>
<dbReference type="Gene3D" id="1.10.287.630">
    <property type="entry name" value="Helix hairpin bin"/>
    <property type="match status" value="1"/>
</dbReference>
<proteinExistence type="predicted"/>
<evidence type="ECO:0000256" key="6">
    <source>
        <dbReference type="ARBA" id="ARBA00023136"/>
    </source>
</evidence>
<sequence length="1023" mass="114428">MQVPTRVRPQLSSEASVRTQFSLGRIGGKSNAVTSSINLGINGVSNMGDRAFKSVRGLISPKNSNNTNSPGGDRDLSASGGIARKMSIVQAKNVASASVRDVTTRLSQAKKERRQKLEDEEKAKKADEEKKKVDYQNMINKYKFRSVSVSVTDEDNLDFRAKIENTFAERQLAKKFIIHPDTNLLRIWEITIMMLVIWQAIYVPAVLAFEPIIPFGLWVFDKVGDIMFIVDFFMQFNIARKLNGRLPEGRREIARQYVTSSHGMWFLIDLSASFPYDWVTQNMNDVWSYNFYIESMKAAAGGGSLSGGVRIVKILRLPRLLRLLKLFRLLKALNRFEKFQRFLKYSRYGHLLRLFTKVMQIIVLCHYGSCIWFAVGGPSGGGMWFQYECITIANHCDDTYKYNTTESQLGCYESCDYENMTDYEVGQRFWTLYVTSYFAIIAMMTAGENLSPISISEKMISVMFILLGSIVMAIVFGEVAVLISNFYARQSRYQTKMEYLFESMKRMGLPPEIERRVYSYYDYIHDTHGTLNGETTAFIPELSRKLAAEVLMYLRMDMIHKVPFFHNISPEVVQQLVLKLTLQVFLPKEYICVRGEVGDEMFFISDGDCEVTIPYKDMPQAKKDEMMRERLKSKLVKAQTMTKKSNNFLANLATVRRKSGVNDLAASGAKPGEGRQERSFSTGPRGQGRNDMMAKQKKLAASARDLGAPVGGDLESGGGLPGQVGRGASVEGGSGGKDSSDGKSSEGREADGSGGDDNHRKASFVSFLRGNAKKSVVAKDMDDEEPHPEREMVLATLHQGQHFGEIALILLTKRTANVRAKGFCELCGLSRDVYNKIVAVYIEDKKAMEDFIMSKYGNSENVQDQYRKEQEKVANAQFDMGEDEEESEEEEERGRGVGLTPKGGGTPTAGRSPKGTRKSLGGMGRDGSARVLKELKEQTGSIADSMTESVKTMNDRVDMMIKLQNSNRQRMDEMRNMVMQLKAEREEEGGDRGGVGGVGGRPNEVMDQVGEKGIEDEGGSGGE</sequence>
<feature type="transmembrane region" description="Helical" evidence="10">
    <location>
        <begin position="462"/>
        <end position="487"/>
    </location>
</feature>
<keyword evidence="8" id="KW-0407">Ion channel</keyword>
<evidence type="ECO:0000259" key="11">
    <source>
        <dbReference type="PROSITE" id="PS50042"/>
    </source>
</evidence>
<keyword evidence="3 10" id="KW-0812">Transmembrane</keyword>
<dbReference type="PANTHER" id="PTHR45638">
    <property type="entry name" value="CYCLIC NUCLEOTIDE-GATED CATION CHANNEL SUBUNIT A"/>
    <property type="match status" value="1"/>
</dbReference>
<dbReference type="SUPFAM" id="SSF81324">
    <property type="entry name" value="Voltage-gated potassium channels"/>
    <property type="match status" value="1"/>
</dbReference>
<evidence type="ECO:0000256" key="9">
    <source>
        <dbReference type="SAM" id="MobiDB-lite"/>
    </source>
</evidence>
<feature type="region of interest" description="Disordered" evidence="9">
    <location>
        <begin position="878"/>
        <end position="928"/>
    </location>
</feature>
<dbReference type="AlphaFoldDB" id="A0A9W7FTI3"/>
<evidence type="ECO:0000256" key="2">
    <source>
        <dbReference type="ARBA" id="ARBA00022448"/>
    </source>
</evidence>